<accession>A0A1E3AYJ1</accession>
<keyword evidence="6 7" id="KW-0472">Membrane</keyword>
<feature type="transmembrane region" description="Helical" evidence="7">
    <location>
        <begin position="130"/>
        <end position="147"/>
    </location>
</feature>
<feature type="domain" description="ABC transmembrane type-1" evidence="8">
    <location>
        <begin position="84"/>
        <end position="300"/>
    </location>
</feature>
<keyword evidence="4 7" id="KW-0812">Transmembrane</keyword>
<comment type="similarity">
    <text evidence="7">Belongs to the binding-protein-dependent transport system permease family.</text>
</comment>
<organism evidence="9 10">
    <name type="scientific">Eisenbergiella tayi</name>
    <dbReference type="NCBI Taxonomy" id="1432052"/>
    <lineage>
        <taxon>Bacteria</taxon>
        <taxon>Bacillati</taxon>
        <taxon>Bacillota</taxon>
        <taxon>Clostridia</taxon>
        <taxon>Lachnospirales</taxon>
        <taxon>Lachnospiraceae</taxon>
        <taxon>Eisenbergiella</taxon>
    </lineage>
</organism>
<gene>
    <name evidence="9" type="primary">yteP_25</name>
    <name evidence="9" type="ORF">BEH84_01448</name>
</gene>
<proteinExistence type="inferred from homology"/>
<dbReference type="InterPro" id="IPR050809">
    <property type="entry name" value="UgpAE/MalFG_permease"/>
</dbReference>
<keyword evidence="2 7" id="KW-0813">Transport</keyword>
<evidence type="ECO:0000256" key="1">
    <source>
        <dbReference type="ARBA" id="ARBA00004651"/>
    </source>
</evidence>
<dbReference type="InterPro" id="IPR000515">
    <property type="entry name" value="MetI-like"/>
</dbReference>
<name>A0A1E3AYJ1_9FIRM</name>
<evidence type="ECO:0000259" key="8">
    <source>
        <dbReference type="PROSITE" id="PS50928"/>
    </source>
</evidence>
<evidence type="ECO:0000256" key="6">
    <source>
        <dbReference type="ARBA" id="ARBA00023136"/>
    </source>
</evidence>
<keyword evidence="9" id="KW-0762">Sugar transport</keyword>
<feature type="transmembrane region" description="Helical" evidence="7">
    <location>
        <begin position="220"/>
        <end position="244"/>
    </location>
</feature>
<feature type="transmembrane region" description="Helical" evidence="7">
    <location>
        <begin position="23"/>
        <end position="51"/>
    </location>
</feature>
<keyword evidence="5 7" id="KW-1133">Transmembrane helix</keyword>
<feature type="transmembrane region" description="Helical" evidence="7">
    <location>
        <begin position="279"/>
        <end position="300"/>
    </location>
</feature>
<dbReference type="EMBL" id="MCGI01000001">
    <property type="protein sequence ID" value="ODM13729.1"/>
    <property type="molecule type" value="Genomic_DNA"/>
</dbReference>
<dbReference type="AlphaFoldDB" id="A0A1E3AYJ1"/>
<dbReference type="Pfam" id="PF00528">
    <property type="entry name" value="BPD_transp_1"/>
    <property type="match status" value="1"/>
</dbReference>
<evidence type="ECO:0000256" key="4">
    <source>
        <dbReference type="ARBA" id="ARBA00022692"/>
    </source>
</evidence>
<dbReference type="GO" id="GO:0005886">
    <property type="term" value="C:plasma membrane"/>
    <property type="evidence" value="ECO:0007669"/>
    <property type="project" value="UniProtKB-SubCell"/>
</dbReference>
<keyword evidence="3" id="KW-1003">Cell membrane</keyword>
<dbReference type="PANTHER" id="PTHR43227:SF11">
    <property type="entry name" value="BLL4140 PROTEIN"/>
    <property type="match status" value="1"/>
</dbReference>
<dbReference type="Proteomes" id="UP000095003">
    <property type="component" value="Unassembled WGS sequence"/>
</dbReference>
<dbReference type="GO" id="GO:0055085">
    <property type="term" value="P:transmembrane transport"/>
    <property type="evidence" value="ECO:0007669"/>
    <property type="project" value="InterPro"/>
</dbReference>
<dbReference type="PANTHER" id="PTHR43227">
    <property type="entry name" value="BLL4140 PROTEIN"/>
    <property type="match status" value="1"/>
</dbReference>
<sequence length="314" mass="34460">MDMAKSAGTGAVMKKKKHLKKYITLYLIFLPVAIWYIIFKYIPMGGIIIAFKSFSPMKGIGGSPFVGMANFERLFKSSAFLSVLKNNIILSVMDICIVFPAPIILALSINEVKNKMGKRVVQSITYLPHFISWAVAGGLFYMFFSVSKGPVNAVIKAAGGAGINFMGSSVWYRWMVVLSSVWKEVGWGSIVYLAAITGVDEELYEAAAIDGANRWNCLRYITLPGISSVISVMLIMRVGAILSLNFDQTFAMLNDSVLSVGETIEYYVYRVGMSSVNNYSLGTAIGLFKSLIGFVMVLGANWASKRISEDGGIW</sequence>
<comment type="subcellular location">
    <subcellularLocation>
        <location evidence="1 7">Cell membrane</location>
        <topology evidence="1 7">Multi-pass membrane protein</topology>
    </subcellularLocation>
</comment>
<dbReference type="PROSITE" id="PS50928">
    <property type="entry name" value="ABC_TM1"/>
    <property type="match status" value="1"/>
</dbReference>
<evidence type="ECO:0000256" key="7">
    <source>
        <dbReference type="RuleBase" id="RU363032"/>
    </source>
</evidence>
<evidence type="ECO:0000256" key="3">
    <source>
        <dbReference type="ARBA" id="ARBA00022475"/>
    </source>
</evidence>
<dbReference type="PATRIC" id="fig|1432052.3.peg.1585"/>
<evidence type="ECO:0000256" key="5">
    <source>
        <dbReference type="ARBA" id="ARBA00022989"/>
    </source>
</evidence>
<comment type="caution">
    <text evidence="9">The sequence shown here is derived from an EMBL/GenBank/DDBJ whole genome shotgun (WGS) entry which is preliminary data.</text>
</comment>
<dbReference type="Gene3D" id="1.10.3720.10">
    <property type="entry name" value="MetI-like"/>
    <property type="match status" value="1"/>
</dbReference>
<dbReference type="SUPFAM" id="SSF161098">
    <property type="entry name" value="MetI-like"/>
    <property type="match status" value="1"/>
</dbReference>
<reference evidence="9 10" key="1">
    <citation type="submission" date="2016-07" db="EMBL/GenBank/DDBJ databases">
        <title>Characterization of isolates of Eisenbergiella tayi derived from blood cultures, using whole genome sequencing.</title>
        <authorList>
            <person name="Burdz T."/>
            <person name="Wiebe D."/>
            <person name="Huynh C."/>
            <person name="Bernard K."/>
        </authorList>
    </citation>
    <scope>NUCLEOTIDE SEQUENCE [LARGE SCALE GENOMIC DNA]</scope>
    <source>
        <strain evidence="9 10">NML 120489</strain>
    </source>
</reference>
<dbReference type="InterPro" id="IPR035906">
    <property type="entry name" value="MetI-like_sf"/>
</dbReference>
<feature type="transmembrane region" description="Helical" evidence="7">
    <location>
        <begin position="88"/>
        <end position="109"/>
    </location>
</feature>
<evidence type="ECO:0000313" key="10">
    <source>
        <dbReference type="Proteomes" id="UP000095003"/>
    </source>
</evidence>
<evidence type="ECO:0000313" key="9">
    <source>
        <dbReference type="EMBL" id="ODM13729.1"/>
    </source>
</evidence>
<protein>
    <submittedName>
        <fullName evidence="9">Putative multiple-sugar transport system permease YteP</fullName>
    </submittedName>
</protein>
<evidence type="ECO:0000256" key="2">
    <source>
        <dbReference type="ARBA" id="ARBA00022448"/>
    </source>
</evidence>
<dbReference type="CDD" id="cd06261">
    <property type="entry name" value="TM_PBP2"/>
    <property type="match status" value="1"/>
</dbReference>